<dbReference type="Pfam" id="PF00104">
    <property type="entry name" value="Hormone_recep"/>
    <property type="match status" value="1"/>
</dbReference>
<dbReference type="SMART" id="SM00430">
    <property type="entry name" value="HOLI"/>
    <property type="match status" value="1"/>
</dbReference>
<evidence type="ECO:0000313" key="15">
    <source>
        <dbReference type="Proteomes" id="UP001208570"/>
    </source>
</evidence>
<dbReference type="PANTHER" id="PTHR24086:SF25">
    <property type="entry name" value="NUCLEAR HORMONE RECEPTOR FTZ-F1 BETA"/>
    <property type="match status" value="1"/>
</dbReference>
<dbReference type="CDD" id="cd06930">
    <property type="entry name" value="NR_LBD_F2"/>
    <property type="match status" value="1"/>
</dbReference>
<dbReference type="InterPro" id="IPR001723">
    <property type="entry name" value="Nuclear_hrmn_rcpt"/>
</dbReference>
<keyword evidence="7 10" id="KW-0804">Transcription</keyword>
<gene>
    <name evidence="14" type="ORF">LSH36_219g02034</name>
</gene>
<evidence type="ECO:0000256" key="2">
    <source>
        <dbReference type="ARBA" id="ARBA00022723"/>
    </source>
</evidence>
<dbReference type="Gene3D" id="1.10.565.10">
    <property type="entry name" value="Retinoid X Receptor"/>
    <property type="match status" value="1"/>
</dbReference>
<dbReference type="GO" id="GO:0004879">
    <property type="term" value="F:nuclear receptor activity"/>
    <property type="evidence" value="ECO:0007669"/>
    <property type="project" value="InterPro"/>
</dbReference>
<evidence type="ECO:0000256" key="4">
    <source>
        <dbReference type="ARBA" id="ARBA00022833"/>
    </source>
</evidence>
<evidence type="ECO:0000256" key="3">
    <source>
        <dbReference type="ARBA" id="ARBA00022771"/>
    </source>
</evidence>
<reference evidence="14" key="1">
    <citation type="journal article" date="2023" name="Mol. Biol. Evol.">
        <title>Third-Generation Sequencing Reveals the Adaptive Role of the Epigenome in Three Deep-Sea Polychaetes.</title>
        <authorList>
            <person name="Perez M."/>
            <person name="Aroh O."/>
            <person name="Sun Y."/>
            <person name="Lan Y."/>
            <person name="Juniper S.K."/>
            <person name="Young C.R."/>
            <person name="Angers B."/>
            <person name="Qian P.Y."/>
        </authorList>
    </citation>
    <scope>NUCLEOTIDE SEQUENCE</scope>
    <source>
        <strain evidence="14">P08H-3</strain>
    </source>
</reference>
<dbReference type="GO" id="GO:0008270">
    <property type="term" value="F:zinc ion binding"/>
    <property type="evidence" value="ECO:0007669"/>
    <property type="project" value="UniProtKB-KW"/>
</dbReference>
<dbReference type="InterPro" id="IPR013088">
    <property type="entry name" value="Znf_NHR/GATA"/>
</dbReference>
<comment type="similarity">
    <text evidence="10">Belongs to the nuclear hormone receptor family.</text>
</comment>
<keyword evidence="8 10" id="KW-0675">Receptor</keyword>
<feature type="compositionally biased region" description="Basic and acidic residues" evidence="11">
    <location>
        <begin position="32"/>
        <end position="48"/>
    </location>
</feature>
<dbReference type="FunFam" id="3.30.50.10:FF:000037">
    <property type="entry name" value="Nuclear hormone receptor FTZ-F1 beta"/>
    <property type="match status" value="1"/>
</dbReference>
<dbReference type="PROSITE" id="PS51843">
    <property type="entry name" value="NR_LBD"/>
    <property type="match status" value="1"/>
</dbReference>
<dbReference type="SUPFAM" id="SSF57716">
    <property type="entry name" value="Glucocorticoid receptor-like (DNA-binding domain)"/>
    <property type="match status" value="1"/>
</dbReference>
<dbReference type="PROSITE" id="PS51030">
    <property type="entry name" value="NUCLEAR_REC_DBD_2"/>
    <property type="match status" value="1"/>
</dbReference>
<keyword evidence="4 10" id="KW-0862">Zinc</keyword>
<keyword evidence="3 10" id="KW-0863">Zinc-finger</keyword>
<dbReference type="AlphaFoldDB" id="A0AAD9N6S2"/>
<dbReference type="Pfam" id="PF00105">
    <property type="entry name" value="zf-C4"/>
    <property type="match status" value="1"/>
</dbReference>
<accession>A0AAD9N6S2</accession>
<dbReference type="GO" id="GO:0005634">
    <property type="term" value="C:nucleus"/>
    <property type="evidence" value="ECO:0007669"/>
    <property type="project" value="UniProtKB-SubCell"/>
</dbReference>
<evidence type="ECO:0000256" key="5">
    <source>
        <dbReference type="ARBA" id="ARBA00023015"/>
    </source>
</evidence>
<evidence type="ECO:0000256" key="10">
    <source>
        <dbReference type="RuleBase" id="RU004334"/>
    </source>
</evidence>
<dbReference type="Gene3D" id="3.30.50.10">
    <property type="entry name" value="Erythroid Transcription Factor GATA-1, subunit A"/>
    <property type="match status" value="1"/>
</dbReference>
<dbReference type="InterPro" id="IPR000536">
    <property type="entry name" value="Nucl_hrmn_rcpt_lig-bd"/>
</dbReference>
<dbReference type="SUPFAM" id="SSF48508">
    <property type="entry name" value="Nuclear receptor ligand-binding domain"/>
    <property type="match status" value="1"/>
</dbReference>
<comment type="caution">
    <text evidence="14">The sequence shown here is derived from an EMBL/GenBank/DDBJ whole genome shotgun (WGS) entry which is preliminary data.</text>
</comment>
<keyword evidence="9 10" id="KW-0539">Nucleus</keyword>
<feature type="domain" description="NR LBD" evidence="13">
    <location>
        <begin position="454"/>
        <end position="684"/>
    </location>
</feature>
<protein>
    <recommendedName>
        <fullName evidence="16">Nuclear hormone receptor FTZ-F1 beta</fullName>
    </recommendedName>
</protein>
<dbReference type="PANTHER" id="PTHR24086">
    <property type="entry name" value="NUCLEAR RECEPTOR SUBFAMILY 5 GROUP A"/>
    <property type="match status" value="1"/>
</dbReference>
<keyword evidence="5 10" id="KW-0805">Transcription regulation</keyword>
<keyword evidence="6 10" id="KW-0238">DNA-binding</keyword>
<evidence type="ECO:0000256" key="11">
    <source>
        <dbReference type="SAM" id="MobiDB-lite"/>
    </source>
</evidence>
<dbReference type="EMBL" id="JAODUP010000219">
    <property type="protein sequence ID" value="KAK2156204.1"/>
    <property type="molecule type" value="Genomic_DNA"/>
</dbReference>
<evidence type="ECO:0000256" key="9">
    <source>
        <dbReference type="ARBA" id="ARBA00023242"/>
    </source>
</evidence>
<feature type="region of interest" description="Disordered" evidence="11">
    <location>
        <begin position="28"/>
        <end position="48"/>
    </location>
</feature>
<evidence type="ECO:0000313" key="14">
    <source>
        <dbReference type="EMBL" id="KAK2156204.1"/>
    </source>
</evidence>
<evidence type="ECO:0008006" key="16">
    <source>
        <dbReference type="Google" id="ProtNLM"/>
    </source>
</evidence>
<evidence type="ECO:0000256" key="7">
    <source>
        <dbReference type="ARBA" id="ARBA00023163"/>
    </source>
</evidence>
<organism evidence="14 15">
    <name type="scientific">Paralvinella palmiformis</name>
    <dbReference type="NCBI Taxonomy" id="53620"/>
    <lineage>
        <taxon>Eukaryota</taxon>
        <taxon>Metazoa</taxon>
        <taxon>Spiralia</taxon>
        <taxon>Lophotrochozoa</taxon>
        <taxon>Annelida</taxon>
        <taxon>Polychaeta</taxon>
        <taxon>Sedentaria</taxon>
        <taxon>Canalipalpata</taxon>
        <taxon>Terebellida</taxon>
        <taxon>Terebelliformia</taxon>
        <taxon>Alvinellidae</taxon>
        <taxon>Paralvinella</taxon>
    </lineage>
</organism>
<keyword evidence="2 10" id="KW-0479">Metal-binding</keyword>
<keyword evidence="15" id="KW-1185">Reference proteome</keyword>
<sequence length="688" mass="75197">MSGSNEIGISPALLQAITHTISAKSSLPQDSIRLHNGEHTEKEDTKPPIYIDRDSKYQQVITIEGQGHSLEQIQEAIAAMGQQPVQAGNTIFVVQNVGSGHSGCENGSDNVMMVVKLENGNQHQGASDLENMLPRVAENSAGVVTLIGNHGEGKQNKDSIESGYIQTNSKITIKTSPDGSVQSTVPSSVDGITITDVDNVVTETVVQTSYRPDNVEGSSSPNDQQKVHIVDMGSENKDSATAYILNSSQIGDEPVAISTSQGTIVYHAVASAVNAMMNQPGNPGSHVLPPGAPIACPVCGDRVSGYHYGIYSCESCKGFFKRTVQNKKAFICHRNGECMVSIANRKKCPACRFKRCLAAGMKLEAIREDRTRGGRSSYDGCSPLRPIKLRKESHKPLTPRTQPNVILNPIVIQTSTGSIAIPSSVTPTSSSTLSIRRQKMITPLLVDVTQVQPQTPQLLEDLMAVESLMTEDEEEQPCCEGKLTDGDVNMFASVLHFADHCLYKIVRWARNLPDFASISTDDQIVLLQNCWAELLCLCCCWKSLRGTPGTLKLCHERILTLENAQSIGLEELVHRMLDFTESLRQMEVDNYEFVTMKGLLLLSPDVKNLKDEPGIRKYQDRLIESLMVYTTTNSQMKPGKFCNLLARLPELTRLCVVGKDQLTQRQLAGDVPQYSLLSELLKGDAAIA</sequence>
<dbReference type="SMART" id="SM00399">
    <property type="entry name" value="ZnF_C4"/>
    <property type="match status" value="1"/>
</dbReference>
<proteinExistence type="inferred from homology"/>
<dbReference type="PRINTS" id="PR00398">
    <property type="entry name" value="STRDHORMONER"/>
</dbReference>
<name>A0AAD9N6S2_9ANNE</name>
<dbReference type="InterPro" id="IPR001628">
    <property type="entry name" value="Znf_hrmn_rcpt"/>
</dbReference>
<dbReference type="PROSITE" id="PS00031">
    <property type="entry name" value="NUCLEAR_REC_DBD_1"/>
    <property type="match status" value="1"/>
</dbReference>
<feature type="domain" description="Nuclear receptor" evidence="12">
    <location>
        <begin position="293"/>
        <end position="368"/>
    </location>
</feature>
<dbReference type="Proteomes" id="UP001208570">
    <property type="component" value="Unassembled WGS sequence"/>
</dbReference>
<dbReference type="InterPro" id="IPR035500">
    <property type="entry name" value="NHR-like_dom_sf"/>
</dbReference>
<evidence type="ECO:0000259" key="13">
    <source>
        <dbReference type="PROSITE" id="PS51843"/>
    </source>
</evidence>
<evidence type="ECO:0000256" key="1">
    <source>
        <dbReference type="ARBA" id="ARBA00004123"/>
    </source>
</evidence>
<dbReference type="InterPro" id="IPR016355">
    <property type="entry name" value="NR5-like"/>
</dbReference>
<dbReference type="GO" id="GO:0043565">
    <property type="term" value="F:sequence-specific DNA binding"/>
    <property type="evidence" value="ECO:0007669"/>
    <property type="project" value="InterPro"/>
</dbReference>
<comment type="subcellular location">
    <subcellularLocation>
        <location evidence="1 10">Nucleus</location>
    </subcellularLocation>
</comment>
<dbReference type="CDD" id="cd07167">
    <property type="entry name" value="NR_DBD_Lrh-1_like"/>
    <property type="match status" value="1"/>
</dbReference>
<evidence type="ECO:0000259" key="12">
    <source>
        <dbReference type="PROSITE" id="PS51030"/>
    </source>
</evidence>
<evidence type="ECO:0000256" key="8">
    <source>
        <dbReference type="ARBA" id="ARBA00023170"/>
    </source>
</evidence>
<dbReference type="PRINTS" id="PR00047">
    <property type="entry name" value="STROIDFINGER"/>
</dbReference>
<evidence type="ECO:0000256" key="6">
    <source>
        <dbReference type="ARBA" id="ARBA00023125"/>
    </source>
</evidence>